<organism evidence="2 3">
    <name type="scientific">[Phormidium ambiguum] IAM M-71</name>
    <dbReference type="NCBI Taxonomy" id="454136"/>
    <lineage>
        <taxon>Bacteria</taxon>
        <taxon>Bacillati</taxon>
        <taxon>Cyanobacteriota</taxon>
        <taxon>Cyanophyceae</taxon>
        <taxon>Oscillatoriophycideae</taxon>
        <taxon>Aerosakkonematales</taxon>
        <taxon>Aerosakkonemataceae</taxon>
        <taxon>Floridanema</taxon>
    </lineage>
</organism>
<sequence length="242" mass="26598">MEIKFINTKVLKLSLVSASTLLFLVPSLGATALTRNLNDSAKDTSQIRDSSLVAQANCPSRRSRVDRTFETPNYYVTICSGDGRNSLGYYIGAAKDGSGGITVPLTRRSGDRYIAANGDTIYAVTPYELRVSRNGRTILNERILAVSGDDTFSARGCRNRESTFVTAETASYVISICGGDLPGSYVGESKTGSGRIRLPLQRYGRDRYVAVNGNTRYILTRNELRVTQNGETILRETVRNWN</sequence>
<evidence type="ECO:0000256" key="1">
    <source>
        <dbReference type="SAM" id="SignalP"/>
    </source>
</evidence>
<comment type="caution">
    <text evidence="2">The sequence shown here is derived from an EMBL/GenBank/DDBJ whole genome shotgun (WGS) entry which is preliminary data.</text>
</comment>
<dbReference type="AlphaFoldDB" id="A0A1U7I256"/>
<feature type="chain" id="PRO_5013182802" evidence="1">
    <location>
        <begin position="33"/>
        <end position="242"/>
    </location>
</feature>
<dbReference type="OrthoDB" id="467890at2"/>
<dbReference type="Proteomes" id="UP000185860">
    <property type="component" value="Unassembled WGS sequence"/>
</dbReference>
<feature type="signal peptide" evidence="1">
    <location>
        <begin position="1"/>
        <end position="32"/>
    </location>
</feature>
<dbReference type="EMBL" id="MRCE01000072">
    <property type="protein sequence ID" value="OKH30087.1"/>
    <property type="molecule type" value="Genomic_DNA"/>
</dbReference>
<name>A0A1U7I256_9CYAN</name>
<protein>
    <submittedName>
        <fullName evidence="2">Uncharacterized protein</fullName>
    </submittedName>
</protein>
<evidence type="ECO:0000313" key="3">
    <source>
        <dbReference type="Proteomes" id="UP000185860"/>
    </source>
</evidence>
<reference evidence="2 3" key="1">
    <citation type="submission" date="2016-11" db="EMBL/GenBank/DDBJ databases">
        <title>Draft Genome Sequences of Nine Cyanobacterial Strains from Diverse Habitats.</title>
        <authorList>
            <person name="Zhu T."/>
            <person name="Hou S."/>
            <person name="Lu X."/>
            <person name="Hess W.R."/>
        </authorList>
    </citation>
    <scope>NUCLEOTIDE SEQUENCE [LARGE SCALE GENOMIC DNA]</scope>
    <source>
        <strain evidence="2 3">IAM M-71</strain>
    </source>
</reference>
<proteinExistence type="predicted"/>
<dbReference type="RefSeq" id="WP_073597457.1">
    <property type="nucleotide sequence ID" value="NZ_MRCE01000072.1"/>
</dbReference>
<gene>
    <name evidence="2" type="ORF">NIES2119_31580</name>
</gene>
<evidence type="ECO:0000313" key="2">
    <source>
        <dbReference type="EMBL" id="OKH30087.1"/>
    </source>
</evidence>
<accession>A0A1U7I256</accession>
<keyword evidence="1" id="KW-0732">Signal</keyword>